<evidence type="ECO:0000313" key="2">
    <source>
        <dbReference type="EMBL" id="KDN63200.1"/>
    </source>
</evidence>
<reference evidence="3" key="1">
    <citation type="journal article" date="2014" name="Genome Announc.">
        <title>Draft genome sequence of Colletotrichum sublineola, a destructive pathogen of cultivated sorghum.</title>
        <authorList>
            <person name="Baroncelli R."/>
            <person name="Sanz-Martin J.M."/>
            <person name="Rech G.E."/>
            <person name="Sukno S.A."/>
            <person name="Thon M.R."/>
        </authorList>
    </citation>
    <scope>NUCLEOTIDE SEQUENCE [LARGE SCALE GENOMIC DNA]</scope>
    <source>
        <strain evidence="3">TX430BB</strain>
    </source>
</reference>
<evidence type="ECO:0000313" key="3">
    <source>
        <dbReference type="Proteomes" id="UP000027238"/>
    </source>
</evidence>
<feature type="compositionally biased region" description="Basic and acidic residues" evidence="1">
    <location>
        <begin position="107"/>
        <end position="116"/>
    </location>
</feature>
<keyword evidence="3" id="KW-1185">Reference proteome</keyword>
<dbReference type="Proteomes" id="UP000027238">
    <property type="component" value="Unassembled WGS sequence"/>
</dbReference>
<protein>
    <submittedName>
        <fullName evidence="2">Uncharacterized protein</fullName>
    </submittedName>
</protein>
<dbReference type="AlphaFoldDB" id="A0A066XB48"/>
<dbReference type="OrthoDB" id="4850722at2759"/>
<feature type="compositionally biased region" description="Basic and acidic residues" evidence="1">
    <location>
        <begin position="148"/>
        <end position="161"/>
    </location>
</feature>
<organism evidence="2 3">
    <name type="scientific">Colletotrichum sublineola</name>
    <name type="common">Sorghum anthracnose fungus</name>
    <dbReference type="NCBI Taxonomy" id="1173701"/>
    <lineage>
        <taxon>Eukaryota</taxon>
        <taxon>Fungi</taxon>
        <taxon>Dikarya</taxon>
        <taxon>Ascomycota</taxon>
        <taxon>Pezizomycotina</taxon>
        <taxon>Sordariomycetes</taxon>
        <taxon>Hypocreomycetidae</taxon>
        <taxon>Glomerellales</taxon>
        <taxon>Glomerellaceae</taxon>
        <taxon>Colletotrichum</taxon>
        <taxon>Colletotrichum graminicola species complex</taxon>
    </lineage>
</organism>
<dbReference type="OMA" id="PEDGDWE"/>
<dbReference type="eggNOG" id="ENOG502T4RI">
    <property type="taxonomic scope" value="Eukaryota"/>
</dbReference>
<feature type="region of interest" description="Disordered" evidence="1">
    <location>
        <begin position="77"/>
        <end position="161"/>
    </location>
</feature>
<comment type="caution">
    <text evidence="2">The sequence shown here is derived from an EMBL/GenBank/DDBJ whole genome shotgun (WGS) entry which is preliminary data.</text>
</comment>
<name>A0A066XB48_COLSU</name>
<accession>A0A066XB48</accession>
<dbReference type="EMBL" id="JMSE01001258">
    <property type="protein sequence ID" value="KDN63200.1"/>
    <property type="molecule type" value="Genomic_DNA"/>
</dbReference>
<dbReference type="HOGENOM" id="CLU_123977_0_0_1"/>
<evidence type="ECO:0000256" key="1">
    <source>
        <dbReference type="SAM" id="MobiDB-lite"/>
    </source>
</evidence>
<proteinExistence type="predicted"/>
<sequence>MVILSFFALSYRRDLKKADSEKKEILNSLILTKQELSKAISFQKKQRRDLWRLHKIGSRYVVEHGPLPSAVLEQIAAETEQMPEDGDWELGGNPSPGEDVVSSLSSDGERENETRVRQSVVSNASTVGTDPAAPRIATTGFVRTAARLPREGGRSGDETAA</sequence>
<gene>
    <name evidence="2" type="ORF">CSUB01_02148</name>
</gene>
<feature type="compositionally biased region" description="Polar residues" evidence="1">
    <location>
        <begin position="117"/>
        <end position="128"/>
    </location>
</feature>